<dbReference type="Pfam" id="PF05239">
    <property type="entry name" value="PRC"/>
    <property type="match status" value="1"/>
</dbReference>
<accession>H6RJF0</accession>
<dbReference type="Proteomes" id="UP000007517">
    <property type="component" value="Chromosome"/>
</dbReference>
<dbReference type="Pfam" id="PF09557">
    <property type="entry name" value="DUF2382"/>
    <property type="match status" value="1"/>
</dbReference>
<evidence type="ECO:0000313" key="4">
    <source>
        <dbReference type="Proteomes" id="UP000007517"/>
    </source>
</evidence>
<dbReference type="PANTHER" id="PTHR38463:SF1">
    <property type="entry name" value="STRESS RESPONSE PROTEIN YSNF"/>
    <property type="match status" value="1"/>
</dbReference>
<evidence type="ECO:0000313" key="3">
    <source>
        <dbReference type="EMBL" id="CCG01063.1"/>
    </source>
</evidence>
<dbReference type="InterPro" id="IPR052967">
    <property type="entry name" value="Stress_Response_Assoc"/>
</dbReference>
<dbReference type="EMBL" id="FO117623">
    <property type="protein sequence ID" value="CCG01063.1"/>
    <property type="molecule type" value="Genomic_DNA"/>
</dbReference>
<organism evidence="3 4">
    <name type="scientific">Blastococcus saxobsidens (strain DD2)</name>
    <dbReference type="NCBI Taxonomy" id="1146883"/>
    <lineage>
        <taxon>Bacteria</taxon>
        <taxon>Bacillati</taxon>
        <taxon>Actinomycetota</taxon>
        <taxon>Actinomycetes</taxon>
        <taxon>Geodermatophilales</taxon>
        <taxon>Geodermatophilaceae</taxon>
        <taxon>Blastococcus</taxon>
    </lineage>
</organism>
<evidence type="ECO:0000259" key="1">
    <source>
        <dbReference type="Pfam" id="PF05239"/>
    </source>
</evidence>
<feature type="domain" description="DUF2382" evidence="2">
    <location>
        <begin position="152"/>
        <end position="272"/>
    </location>
</feature>
<gene>
    <name evidence="3" type="ordered locus">BLASA_0062</name>
</gene>
<dbReference type="Gene3D" id="3.90.50.10">
    <property type="entry name" value="Photosynthetic Reaction Center, subunit H, domain 2"/>
    <property type="match status" value="1"/>
</dbReference>
<name>H6RJF0_BLASD</name>
<dbReference type="PANTHER" id="PTHR38463">
    <property type="entry name" value="STRESS RESPONSE PROTEIN YSNF"/>
    <property type="match status" value="1"/>
</dbReference>
<evidence type="ECO:0008006" key="5">
    <source>
        <dbReference type="Google" id="ProtNLM"/>
    </source>
</evidence>
<dbReference type="InterPro" id="IPR014747">
    <property type="entry name" value="Bac_photo_RC_H_C"/>
</dbReference>
<dbReference type="OrthoDB" id="3712018at2"/>
<dbReference type="GO" id="GO:0030077">
    <property type="term" value="C:plasma membrane light-harvesting complex"/>
    <property type="evidence" value="ECO:0007669"/>
    <property type="project" value="InterPro"/>
</dbReference>
<sequence>MLSEREVAAAIGSTAYGDGGDKLGTVESFFVDDRTGEPTWVAVTTGLFGTRHSVVPAAEATWDDGALRLPVSAEAVKSAPAMSGNHLEPGEEAELRRHYGITDGGRADADTTAPVADAPLAGPTDTVAVPAVAPVPPPAAGTATAGETDGAMTRSEERLRVGTERVIARRVRLVKYVVTEEMQVTVPIRREEVRLEEIPLGDADPAGDAVGGESLVAADAASGGLPGEIVLHSERPVITVEVVPVERVRVRTEIVQGQETVTEQVEREQITVDESGVAGR</sequence>
<dbReference type="InterPro" id="IPR027275">
    <property type="entry name" value="PRC-brl_dom"/>
</dbReference>
<reference evidence="3 4" key="1">
    <citation type="journal article" date="2012" name="J. Bacteriol.">
        <title>Genome Sequence of Blastococcus saxobsidens DD2, a Stone-Inhabiting Bacterium.</title>
        <authorList>
            <person name="Chouaia B."/>
            <person name="Crotti E."/>
            <person name="Brusetti L."/>
            <person name="Daffonchio D."/>
            <person name="Essoussi I."/>
            <person name="Nouioui I."/>
            <person name="Sbissi I."/>
            <person name="Ghodhbane-Gtari F."/>
            <person name="Gtari M."/>
            <person name="Vacherie B."/>
            <person name="Barbe V."/>
            <person name="Medigue C."/>
            <person name="Gury J."/>
            <person name="Pujic P."/>
            <person name="Normand P."/>
        </authorList>
    </citation>
    <scope>NUCLEOTIDE SEQUENCE [LARGE SCALE GENOMIC DNA]</scope>
    <source>
        <strain evidence="3 4">DD2</strain>
    </source>
</reference>
<dbReference type="SUPFAM" id="SSF50346">
    <property type="entry name" value="PRC-barrel domain"/>
    <property type="match status" value="1"/>
</dbReference>
<dbReference type="RefSeq" id="WP_014373980.1">
    <property type="nucleotide sequence ID" value="NC_016943.1"/>
</dbReference>
<keyword evidence="4" id="KW-1185">Reference proteome</keyword>
<feature type="domain" description="PRC-barrel" evidence="1">
    <location>
        <begin position="11"/>
        <end position="58"/>
    </location>
</feature>
<dbReference type="AlphaFoldDB" id="H6RJF0"/>
<reference evidence="4" key="2">
    <citation type="submission" date="2012-02" db="EMBL/GenBank/DDBJ databases">
        <title>Complete genome sequence of Blastococcus saxobsidens strain DD2.</title>
        <authorList>
            <person name="Genoscope."/>
        </authorList>
    </citation>
    <scope>NUCLEOTIDE SEQUENCE [LARGE SCALE GENOMIC DNA]</scope>
    <source>
        <strain evidence="4">DD2</strain>
    </source>
</reference>
<dbReference type="InterPro" id="IPR019060">
    <property type="entry name" value="DUF2382"/>
</dbReference>
<dbReference type="InterPro" id="IPR011033">
    <property type="entry name" value="PRC_barrel-like_sf"/>
</dbReference>
<protein>
    <recommendedName>
        <fullName evidence="5">DUF2382 domain-containing protein</fullName>
    </recommendedName>
</protein>
<dbReference type="KEGG" id="bsd:BLASA_0062"/>
<proteinExistence type="predicted"/>
<evidence type="ECO:0000259" key="2">
    <source>
        <dbReference type="Pfam" id="PF09557"/>
    </source>
</evidence>
<dbReference type="HOGENOM" id="CLU_050193_1_0_11"/>
<dbReference type="GO" id="GO:0019684">
    <property type="term" value="P:photosynthesis, light reaction"/>
    <property type="evidence" value="ECO:0007669"/>
    <property type="project" value="InterPro"/>
</dbReference>
<dbReference type="eggNOG" id="COG3861">
    <property type="taxonomic scope" value="Bacteria"/>
</dbReference>
<dbReference type="STRING" id="1146883.BLASA_0062"/>